<keyword evidence="6 8" id="KW-0472">Membrane</keyword>
<feature type="transmembrane region" description="Helical" evidence="8">
    <location>
        <begin position="106"/>
        <end position="126"/>
    </location>
</feature>
<evidence type="ECO:0000256" key="2">
    <source>
        <dbReference type="ARBA" id="ARBA00022475"/>
    </source>
</evidence>
<evidence type="ECO:0000256" key="6">
    <source>
        <dbReference type="ARBA" id="ARBA00023136"/>
    </source>
</evidence>
<dbReference type="HAMAP" id="MF_01521">
    <property type="entry name" value="MntP_pump"/>
    <property type="match status" value="1"/>
</dbReference>
<dbReference type="PANTHER" id="PTHR35529:SF1">
    <property type="entry name" value="MANGANESE EFFLUX PUMP MNTP-RELATED"/>
    <property type="match status" value="1"/>
</dbReference>
<gene>
    <name evidence="8" type="primary">mntP</name>
    <name evidence="9" type="ORF">JOF54_004010</name>
</gene>
<evidence type="ECO:0000256" key="1">
    <source>
        <dbReference type="ARBA" id="ARBA00022448"/>
    </source>
</evidence>
<evidence type="ECO:0000256" key="8">
    <source>
        <dbReference type="HAMAP-Rule" id="MF_01521"/>
    </source>
</evidence>
<dbReference type="Proteomes" id="UP000758168">
    <property type="component" value="Unassembled WGS sequence"/>
</dbReference>
<evidence type="ECO:0000256" key="5">
    <source>
        <dbReference type="ARBA" id="ARBA00023065"/>
    </source>
</evidence>
<keyword evidence="5 8" id="KW-0406">Ion transport</keyword>
<protein>
    <recommendedName>
        <fullName evidence="8">Putative manganese efflux pump MntP</fullName>
    </recommendedName>
</protein>
<dbReference type="InterPro" id="IPR003810">
    <property type="entry name" value="Mntp/YtaF"/>
</dbReference>
<feature type="transmembrane region" description="Helical" evidence="8">
    <location>
        <begin position="132"/>
        <end position="152"/>
    </location>
</feature>
<evidence type="ECO:0000256" key="3">
    <source>
        <dbReference type="ARBA" id="ARBA00022692"/>
    </source>
</evidence>
<evidence type="ECO:0000256" key="7">
    <source>
        <dbReference type="ARBA" id="ARBA00023211"/>
    </source>
</evidence>
<keyword evidence="2 8" id="KW-1003">Cell membrane</keyword>
<evidence type="ECO:0000256" key="4">
    <source>
        <dbReference type="ARBA" id="ARBA00022989"/>
    </source>
</evidence>
<feature type="transmembrane region" description="Helical" evidence="8">
    <location>
        <begin position="36"/>
        <end position="58"/>
    </location>
</feature>
<proteinExistence type="inferred from homology"/>
<feature type="transmembrane region" description="Helical" evidence="8">
    <location>
        <begin position="70"/>
        <end position="86"/>
    </location>
</feature>
<dbReference type="Pfam" id="PF02659">
    <property type="entry name" value="Mntp"/>
    <property type="match status" value="1"/>
</dbReference>
<keyword evidence="4 8" id="KW-1133">Transmembrane helix</keyword>
<organism evidence="9 10">
    <name type="scientific">Microlunatus capsulatus</name>
    <dbReference type="NCBI Taxonomy" id="99117"/>
    <lineage>
        <taxon>Bacteria</taxon>
        <taxon>Bacillati</taxon>
        <taxon>Actinomycetota</taxon>
        <taxon>Actinomycetes</taxon>
        <taxon>Propionibacteriales</taxon>
        <taxon>Propionibacteriaceae</taxon>
        <taxon>Microlunatus</taxon>
    </lineage>
</organism>
<dbReference type="InterPro" id="IPR022929">
    <property type="entry name" value="Put_MntP"/>
</dbReference>
<feature type="transmembrane region" description="Helical" evidence="8">
    <location>
        <begin position="6"/>
        <end position="24"/>
    </location>
</feature>
<comment type="function">
    <text evidence="8">Probably functions as a manganese efflux pump.</text>
</comment>
<comment type="caution">
    <text evidence="9">The sequence shown here is derived from an EMBL/GenBank/DDBJ whole genome shotgun (WGS) entry which is preliminary data.</text>
</comment>
<keyword evidence="10" id="KW-1185">Reference proteome</keyword>
<keyword evidence="3 8" id="KW-0812">Transmembrane</keyword>
<sequence>MTPSTLLLLATGVSADAFAVALGKGLQLRRQVLARALLIGLLFGLAQALMPLAGYLLGSTFADRIAAYDHWVAFALLAAVGGKMLWEALRPSADDEPAGEVSVRELLVLALATSIDALAVGVSFAFLEIDVWVAVLVIGLTTFVLSVAAVLLGHRVGTRFQRPAEVVGGLVLILIGAQIVVQHLGLL</sequence>
<dbReference type="RefSeq" id="WP_210059180.1">
    <property type="nucleotide sequence ID" value="NZ_BAAAMH010000011.1"/>
</dbReference>
<name>A0ABS4ZDE8_9ACTN</name>
<keyword evidence="7 8" id="KW-0464">Manganese</keyword>
<reference evidence="9 10" key="1">
    <citation type="submission" date="2021-03" db="EMBL/GenBank/DDBJ databases">
        <title>Sequencing the genomes of 1000 actinobacteria strains.</title>
        <authorList>
            <person name="Klenk H.-P."/>
        </authorList>
    </citation>
    <scope>NUCLEOTIDE SEQUENCE [LARGE SCALE GENOMIC DNA]</scope>
    <source>
        <strain evidence="9 10">DSM 12936</strain>
    </source>
</reference>
<evidence type="ECO:0000313" key="9">
    <source>
        <dbReference type="EMBL" id="MBP2419088.1"/>
    </source>
</evidence>
<accession>A0ABS4ZDE8</accession>
<comment type="subcellular location">
    <subcellularLocation>
        <location evidence="8">Cell membrane</location>
        <topology evidence="8">Multi-pass membrane protein</topology>
    </subcellularLocation>
</comment>
<feature type="transmembrane region" description="Helical" evidence="8">
    <location>
        <begin position="164"/>
        <end position="184"/>
    </location>
</feature>
<keyword evidence="1 8" id="KW-0813">Transport</keyword>
<comment type="similarity">
    <text evidence="8">Belongs to the MntP (TC 9.B.29) family.</text>
</comment>
<dbReference type="EMBL" id="JAGIOB010000001">
    <property type="protein sequence ID" value="MBP2419088.1"/>
    <property type="molecule type" value="Genomic_DNA"/>
</dbReference>
<evidence type="ECO:0000313" key="10">
    <source>
        <dbReference type="Proteomes" id="UP000758168"/>
    </source>
</evidence>
<dbReference type="PANTHER" id="PTHR35529">
    <property type="entry name" value="MANGANESE EFFLUX PUMP MNTP-RELATED"/>
    <property type="match status" value="1"/>
</dbReference>